<evidence type="ECO:0000256" key="2">
    <source>
        <dbReference type="ARBA" id="ARBA00021372"/>
    </source>
</evidence>
<evidence type="ECO:0000256" key="3">
    <source>
        <dbReference type="SAM" id="Coils"/>
    </source>
</evidence>
<sequence length="345" mass="40299">KMQNEIIKPAKYFSEVEKSVLLALVEKYKYVLECKKSDARTIALKQRTWQALAHEYNSQPSVSLRDFKQLKKCWENIKARTKKIMAHERREKVKRSISPLINTHIIGKEKIASIMPEQMYFLQSPPEEDSEYQPDASSQGINVTVMMQVLLFSLHLTLMSFTKILQIIHGFGSNSCIKVQLQAQPPKFSCPLKYDYIHLSILSFHYSHGESFVVSNRELCDEEKELVHFPVCEGTSQPEPSCSDVRIAADKNYRSKASQESALKKMHEEEHHQQMSILQLQLIQMNEVHVAKIQQIERECEMAEEEHRIKMEVLNKKKMYWERKLQTITKEWPVSSFNRPFPNSP</sequence>
<proteinExistence type="inferred from homology"/>
<dbReference type="EMBL" id="VYZB01000076">
    <property type="protein sequence ID" value="NWS68581.1"/>
    <property type="molecule type" value="Genomic_DNA"/>
</dbReference>
<dbReference type="PANTHER" id="PTHR21632">
    <property type="entry name" value="REGULATORY PROTEIN ZESTE"/>
    <property type="match status" value="1"/>
</dbReference>
<protein>
    <recommendedName>
        <fullName evidence="2">Myb/SANT-like DNA-binding domain-containing protein 3</fullName>
    </recommendedName>
</protein>
<comment type="similarity">
    <text evidence="1">Belongs to the MSANTD3 family.</text>
</comment>
<evidence type="ECO:0000259" key="4">
    <source>
        <dbReference type="Pfam" id="PF13873"/>
    </source>
</evidence>
<feature type="non-terminal residue" evidence="5">
    <location>
        <position position="345"/>
    </location>
</feature>
<feature type="coiled-coil region" evidence="3">
    <location>
        <begin position="286"/>
        <end position="313"/>
    </location>
</feature>
<name>A0A7K5HGW3_CROSL</name>
<dbReference type="InterPro" id="IPR028002">
    <property type="entry name" value="Myb_DNA-bind_5"/>
</dbReference>
<dbReference type="AlphaFoldDB" id="A0A7K5HGW3"/>
<keyword evidence="6" id="KW-1185">Reference proteome</keyword>
<gene>
    <name evidence="5" type="primary">Msantd3</name>
    <name evidence="5" type="ORF">CROSUL_R03623</name>
</gene>
<evidence type="ECO:0000313" key="5">
    <source>
        <dbReference type="EMBL" id="NWS68581.1"/>
    </source>
</evidence>
<reference evidence="5 6" key="1">
    <citation type="submission" date="2019-09" db="EMBL/GenBank/DDBJ databases">
        <title>Bird 10,000 Genomes (B10K) Project - Family phase.</title>
        <authorList>
            <person name="Zhang G."/>
        </authorList>
    </citation>
    <scope>NUCLEOTIDE SEQUENCE [LARGE SCALE GENOMIC DNA]</scope>
    <source>
        <strain evidence="5">B10K-DU-003-44</strain>
        <tissue evidence="5">Muscle</tissue>
    </source>
</reference>
<evidence type="ECO:0000313" key="6">
    <source>
        <dbReference type="Proteomes" id="UP000549499"/>
    </source>
</evidence>
<feature type="domain" description="Myb/SANT-like DNA-binding" evidence="4">
    <location>
        <begin position="10"/>
        <end position="87"/>
    </location>
</feature>
<keyword evidence="3" id="KW-0175">Coiled coil</keyword>
<feature type="non-terminal residue" evidence="5">
    <location>
        <position position="1"/>
    </location>
</feature>
<dbReference type="Pfam" id="PF13873">
    <property type="entry name" value="Myb_DNA-bind_5"/>
    <property type="match status" value="1"/>
</dbReference>
<comment type="caution">
    <text evidence="5">The sequence shown here is derived from an EMBL/GenBank/DDBJ whole genome shotgun (WGS) entry which is preliminary data.</text>
</comment>
<evidence type="ECO:0000256" key="1">
    <source>
        <dbReference type="ARBA" id="ARBA00007954"/>
    </source>
</evidence>
<dbReference type="PANTHER" id="PTHR21632:SF2">
    <property type="entry name" value="MYB_SANT-LIKE DNA-BINDING DOMAIN-CONTAINING PROTEIN 3"/>
    <property type="match status" value="1"/>
</dbReference>
<dbReference type="OrthoDB" id="3066195at2759"/>
<dbReference type="Proteomes" id="UP000549499">
    <property type="component" value="Unassembled WGS sequence"/>
</dbReference>
<organism evidence="5 6">
    <name type="scientific">Crotophaga sulcirostris</name>
    <name type="common">Groove-billed ani</name>
    <dbReference type="NCBI Taxonomy" id="33598"/>
    <lineage>
        <taxon>Eukaryota</taxon>
        <taxon>Metazoa</taxon>
        <taxon>Chordata</taxon>
        <taxon>Craniata</taxon>
        <taxon>Vertebrata</taxon>
        <taxon>Euteleostomi</taxon>
        <taxon>Archelosauria</taxon>
        <taxon>Archosauria</taxon>
        <taxon>Dinosauria</taxon>
        <taxon>Saurischia</taxon>
        <taxon>Theropoda</taxon>
        <taxon>Coelurosauria</taxon>
        <taxon>Aves</taxon>
        <taxon>Neognathae</taxon>
        <taxon>Neoaves</taxon>
        <taxon>Otidimorphae</taxon>
        <taxon>Cuculiformes</taxon>
        <taxon>Crotophagidae</taxon>
        <taxon>Crotophaga</taxon>
    </lineage>
</organism>
<accession>A0A7K5HGW3</accession>